<comment type="caution">
    <text evidence="2">The sequence shown here is derived from an EMBL/GenBank/DDBJ whole genome shotgun (WGS) entry which is preliminary data.</text>
</comment>
<keyword evidence="3" id="KW-1185">Reference proteome</keyword>
<dbReference type="RefSeq" id="WP_379707753.1">
    <property type="nucleotide sequence ID" value="NZ_JBHTBS010000001.1"/>
</dbReference>
<feature type="signal peptide" evidence="1">
    <location>
        <begin position="1"/>
        <end position="20"/>
    </location>
</feature>
<evidence type="ECO:0008006" key="4">
    <source>
        <dbReference type="Google" id="ProtNLM"/>
    </source>
</evidence>
<name>A0ABW2L1J7_9BACT</name>
<sequence length="415" mass="46677">MNIYIRSGVAALALAMVAQAAETRTWTSRKGSNVDAQLLKVEGSEVILLTPESREIKLKVEDLSLADRQYLIEYGGAAPEVVASGELGEPENEVKIDTGTFKKLEKPLLLGGSTELSFELLESEHFLIATTGLRPQAMAETAERMWHGMSFEHMNFRKDWGDKKTLIFVVDDEEIYKSLGDWYGRHLESEKAEQDTLNRVAATWNEVSSTTMNLPDDLVSERNLEKRAIVFNARDDRKFKKEMSPFPVHVVAGYLLGKQMGGVSNFGADGYFAISTGFAYFKEIHLTGKTETNLIDVQGSQFDDITTKSGFDDGKSWAKTLRTLVKREKVKPDIEQMLSWKSTDLDPEKLVLIYSFGYYCNSTPKRLSGFANLVRRVETSNQIPEPIELAKIMGFDSVEALQEDWIEFVVSSSFK</sequence>
<evidence type="ECO:0000313" key="3">
    <source>
        <dbReference type="Proteomes" id="UP001596472"/>
    </source>
</evidence>
<dbReference type="Proteomes" id="UP001596472">
    <property type="component" value="Unassembled WGS sequence"/>
</dbReference>
<proteinExistence type="predicted"/>
<feature type="chain" id="PRO_5045457590" description="SLA1 homology domain-containing protein" evidence="1">
    <location>
        <begin position="21"/>
        <end position="415"/>
    </location>
</feature>
<dbReference type="Gene3D" id="2.30.30.700">
    <property type="entry name" value="SLA1 homology domain 1"/>
    <property type="match status" value="1"/>
</dbReference>
<dbReference type="EMBL" id="JBHTBS010000001">
    <property type="protein sequence ID" value="MFC7335543.1"/>
    <property type="molecule type" value="Genomic_DNA"/>
</dbReference>
<reference evidence="3" key="1">
    <citation type="journal article" date="2019" name="Int. J. Syst. Evol. Microbiol.">
        <title>The Global Catalogue of Microorganisms (GCM) 10K type strain sequencing project: providing services to taxonomists for standard genome sequencing and annotation.</title>
        <authorList>
            <consortium name="The Broad Institute Genomics Platform"/>
            <consortium name="The Broad Institute Genome Sequencing Center for Infectious Disease"/>
            <person name="Wu L."/>
            <person name="Ma J."/>
        </authorList>
    </citation>
    <scope>NUCLEOTIDE SEQUENCE [LARGE SCALE GENOMIC DNA]</scope>
    <source>
        <strain evidence="3">CGMCC 4.1467</strain>
    </source>
</reference>
<organism evidence="2 3">
    <name type="scientific">Haloferula chungangensis</name>
    <dbReference type="NCBI Taxonomy" id="1048331"/>
    <lineage>
        <taxon>Bacteria</taxon>
        <taxon>Pseudomonadati</taxon>
        <taxon>Verrucomicrobiota</taxon>
        <taxon>Verrucomicrobiia</taxon>
        <taxon>Verrucomicrobiales</taxon>
        <taxon>Verrucomicrobiaceae</taxon>
        <taxon>Haloferula</taxon>
    </lineage>
</organism>
<evidence type="ECO:0000256" key="1">
    <source>
        <dbReference type="SAM" id="SignalP"/>
    </source>
</evidence>
<protein>
    <recommendedName>
        <fullName evidence="4">SLA1 homology domain-containing protein</fullName>
    </recommendedName>
</protein>
<keyword evidence="1" id="KW-0732">Signal</keyword>
<gene>
    <name evidence="2" type="ORF">ACFQY0_00020</name>
</gene>
<evidence type="ECO:0000313" key="2">
    <source>
        <dbReference type="EMBL" id="MFC7335543.1"/>
    </source>
</evidence>
<accession>A0ABW2L1J7</accession>